<dbReference type="Pfam" id="PF12698">
    <property type="entry name" value="ABC2_membrane_3"/>
    <property type="match status" value="1"/>
</dbReference>
<evidence type="ECO:0000259" key="6">
    <source>
        <dbReference type="Pfam" id="PF12698"/>
    </source>
</evidence>
<keyword evidence="8" id="KW-1185">Reference proteome</keyword>
<evidence type="ECO:0000313" key="8">
    <source>
        <dbReference type="Proteomes" id="UP000013963"/>
    </source>
</evidence>
<dbReference type="KEGG" id="ssyr:SSYRP_v1c03940"/>
<evidence type="ECO:0000256" key="5">
    <source>
        <dbReference type="SAM" id="Phobius"/>
    </source>
</evidence>
<evidence type="ECO:0000256" key="2">
    <source>
        <dbReference type="ARBA" id="ARBA00022692"/>
    </source>
</evidence>
<feature type="transmembrane region" description="Helical" evidence="5">
    <location>
        <begin position="70"/>
        <end position="89"/>
    </location>
</feature>
<dbReference type="GO" id="GO:0016020">
    <property type="term" value="C:membrane"/>
    <property type="evidence" value="ECO:0007669"/>
    <property type="project" value="UniProtKB-SubCell"/>
</dbReference>
<dbReference type="InterPro" id="IPR013525">
    <property type="entry name" value="ABC2_TM"/>
</dbReference>
<dbReference type="GO" id="GO:0140359">
    <property type="term" value="F:ABC-type transporter activity"/>
    <property type="evidence" value="ECO:0007669"/>
    <property type="project" value="InterPro"/>
</dbReference>
<accession>R4U5V9</accession>
<name>R4U5V9_9MOLU</name>
<comment type="subcellular location">
    <subcellularLocation>
        <location evidence="1">Membrane</location>
        <topology evidence="1">Multi-pass membrane protein</topology>
    </subcellularLocation>
</comment>
<dbReference type="STRING" id="1276229.SSYRP_v1c03940"/>
<feature type="transmembrane region" description="Helical" evidence="5">
    <location>
        <begin position="258"/>
        <end position="277"/>
    </location>
</feature>
<organism evidence="7 8">
    <name type="scientific">Spiroplasma syrphidicola EA-1</name>
    <dbReference type="NCBI Taxonomy" id="1276229"/>
    <lineage>
        <taxon>Bacteria</taxon>
        <taxon>Bacillati</taxon>
        <taxon>Mycoplasmatota</taxon>
        <taxon>Mollicutes</taxon>
        <taxon>Entomoplasmatales</taxon>
        <taxon>Spiroplasmataceae</taxon>
        <taxon>Spiroplasma</taxon>
    </lineage>
</organism>
<feature type="domain" description="ABC-2 type transporter transmembrane" evidence="6">
    <location>
        <begin position="75"/>
        <end position="277"/>
    </location>
</feature>
<keyword evidence="3 5" id="KW-1133">Transmembrane helix</keyword>
<feature type="transmembrane region" description="Helical" evidence="5">
    <location>
        <begin position="153"/>
        <end position="175"/>
    </location>
</feature>
<feature type="transmembrane region" description="Helical" evidence="5">
    <location>
        <begin position="181"/>
        <end position="202"/>
    </location>
</feature>
<dbReference type="EMBL" id="CP005078">
    <property type="protein sequence ID" value="AGM25988.1"/>
    <property type="molecule type" value="Genomic_DNA"/>
</dbReference>
<keyword evidence="2 5" id="KW-0812">Transmembrane</keyword>
<evidence type="ECO:0000313" key="7">
    <source>
        <dbReference type="EMBL" id="AGM25988.1"/>
    </source>
</evidence>
<feature type="transmembrane region" description="Helical" evidence="5">
    <location>
        <begin position="109"/>
        <end position="133"/>
    </location>
</feature>
<keyword evidence="4 5" id="KW-0472">Membrane</keyword>
<dbReference type="OrthoDB" id="388470at2"/>
<dbReference type="Proteomes" id="UP000013963">
    <property type="component" value="Chromosome"/>
</dbReference>
<evidence type="ECO:0000256" key="4">
    <source>
        <dbReference type="ARBA" id="ARBA00023136"/>
    </source>
</evidence>
<dbReference type="AlphaFoldDB" id="R4U5V9"/>
<sequence length="287" mass="32335">MKKIDFKATTNSFTAVLYILNKSFIKTPKGFLFTYILPIIFLVMFKFIFNSIVFVPGNDEINLLIKQVNLLSYTLLPLTTMLILLSSSIVEWKNSVFLKRIENSGISKIAFILSLWFFYFIISLSGLILLFLISLPLGGQDYLSSFKSMGWGYIIFGIILISLVAIALSTFIGGITSSDGLVQGLVVGVFFISVFMAGILLSPAMIIKSDVTRYITYFIPFKHPVYVFLYGAYGNAPMDSFEAIYNHSNYTRGYDYTAVWQPILISLILIFALLGLSTKTFRWAAKK</sequence>
<evidence type="ECO:0000256" key="3">
    <source>
        <dbReference type="ARBA" id="ARBA00022989"/>
    </source>
</evidence>
<dbReference type="eggNOG" id="COG0842">
    <property type="taxonomic scope" value="Bacteria"/>
</dbReference>
<dbReference type="RefSeq" id="WP_016340635.1">
    <property type="nucleotide sequence ID" value="NC_021284.1"/>
</dbReference>
<proteinExistence type="predicted"/>
<dbReference type="HOGENOM" id="CLU_924106_0_0_14"/>
<gene>
    <name evidence="7" type="ORF">SSYRP_v1c03940</name>
</gene>
<protein>
    <submittedName>
        <fullName evidence="7">Putative ABC transporter permease</fullName>
    </submittedName>
</protein>
<reference evidence="7 8" key="1">
    <citation type="journal article" date="2013" name="Genome Biol. Evol.">
        <title>Complete genomes of two dipteran-associated spiroplasmas provided insights into the origin, dynamics, and impacts of viral invasion in spiroplasma.</title>
        <authorList>
            <person name="Ku C."/>
            <person name="Lo W.S."/>
            <person name="Chen L.L."/>
            <person name="Kuo C.H."/>
        </authorList>
    </citation>
    <scope>NUCLEOTIDE SEQUENCE [LARGE SCALE GENOMIC DNA]</scope>
    <source>
        <strain evidence="7">EA-1</strain>
    </source>
</reference>
<feature type="transmembrane region" description="Helical" evidence="5">
    <location>
        <begin position="30"/>
        <end position="49"/>
    </location>
</feature>
<dbReference type="PATRIC" id="fig|1276229.3.peg.392"/>
<evidence type="ECO:0000256" key="1">
    <source>
        <dbReference type="ARBA" id="ARBA00004141"/>
    </source>
</evidence>